<proteinExistence type="predicted"/>
<dbReference type="InterPro" id="IPR001387">
    <property type="entry name" value="Cro/C1-type_HTH"/>
</dbReference>
<evidence type="ECO:0000259" key="1">
    <source>
        <dbReference type="Pfam" id="PF13443"/>
    </source>
</evidence>
<evidence type="ECO:0000313" key="2">
    <source>
        <dbReference type="EMBL" id="SHF17905.1"/>
    </source>
</evidence>
<dbReference type="Proteomes" id="UP000184108">
    <property type="component" value="Unassembled WGS sequence"/>
</dbReference>
<reference evidence="3" key="1">
    <citation type="submission" date="2016-11" db="EMBL/GenBank/DDBJ databases">
        <authorList>
            <person name="Varghese N."/>
            <person name="Submissions S."/>
        </authorList>
    </citation>
    <scope>NUCLEOTIDE SEQUENCE [LARGE SCALE GENOMIC DNA]</scope>
    <source>
        <strain evidence="3">YR203</strain>
    </source>
</reference>
<dbReference type="Gene3D" id="1.10.260.40">
    <property type="entry name" value="lambda repressor-like DNA-binding domains"/>
    <property type="match status" value="1"/>
</dbReference>
<name>A0A1M4ZIV8_9FLAO</name>
<dbReference type="EMBL" id="FQVE01000002">
    <property type="protein sequence ID" value="SHF17905.1"/>
    <property type="molecule type" value="Genomic_DNA"/>
</dbReference>
<sequence>MQKSIDLIYYICKKEYVMSDRVREVLKKHSFKLTDLAEKLGINYAPFNKKINKPTLKTLEELSILTGISVIEFQNAPEGYSHFYDGSTGQWEGIRRK</sequence>
<dbReference type="Pfam" id="PF13443">
    <property type="entry name" value="HTH_26"/>
    <property type="match status" value="1"/>
</dbReference>
<dbReference type="InterPro" id="IPR010982">
    <property type="entry name" value="Lambda_DNA-bd_dom_sf"/>
</dbReference>
<dbReference type="AlphaFoldDB" id="A0A1M4ZIV8"/>
<protein>
    <recommendedName>
        <fullName evidence="1">HTH cro/C1-type domain-containing protein</fullName>
    </recommendedName>
</protein>
<dbReference type="GO" id="GO:0003677">
    <property type="term" value="F:DNA binding"/>
    <property type="evidence" value="ECO:0007669"/>
    <property type="project" value="InterPro"/>
</dbReference>
<accession>A0A1M4ZIV8</accession>
<gene>
    <name evidence="2" type="ORF">SAMN02787073_1609</name>
</gene>
<feature type="domain" description="HTH cro/C1-type" evidence="1">
    <location>
        <begin position="22"/>
        <end position="67"/>
    </location>
</feature>
<evidence type="ECO:0000313" key="3">
    <source>
        <dbReference type="Proteomes" id="UP000184108"/>
    </source>
</evidence>
<dbReference type="SUPFAM" id="SSF47413">
    <property type="entry name" value="lambda repressor-like DNA-binding domains"/>
    <property type="match status" value="1"/>
</dbReference>
<organism evidence="2 3">
    <name type="scientific">Chryseobacterium vrystaatense</name>
    <dbReference type="NCBI Taxonomy" id="307480"/>
    <lineage>
        <taxon>Bacteria</taxon>
        <taxon>Pseudomonadati</taxon>
        <taxon>Bacteroidota</taxon>
        <taxon>Flavobacteriia</taxon>
        <taxon>Flavobacteriales</taxon>
        <taxon>Weeksellaceae</taxon>
        <taxon>Chryseobacterium group</taxon>
        <taxon>Chryseobacterium</taxon>
    </lineage>
</organism>